<dbReference type="InterPro" id="IPR017475">
    <property type="entry name" value="EPS_sugar_tfrase"/>
</dbReference>
<keyword evidence="6 8" id="KW-0472">Membrane</keyword>
<dbReference type="PANTHER" id="PTHR30576">
    <property type="entry name" value="COLANIC BIOSYNTHESIS UDP-GLUCOSE LIPID CARRIER TRANSFERASE"/>
    <property type="match status" value="1"/>
</dbReference>
<evidence type="ECO:0000256" key="5">
    <source>
        <dbReference type="ARBA" id="ARBA00022989"/>
    </source>
</evidence>
<feature type="domain" description="Bacterial sugar transferase" evidence="9">
    <location>
        <begin position="322"/>
        <end position="511"/>
    </location>
</feature>
<dbReference type="NCBIfam" id="TIGR03025">
    <property type="entry name" value="EPS_sugtrans"/>
    <property type="match status" value="1"/>
</dbReference>
<keyword evidence="7" id="KW-0270">Exopolysaccharide synthesis</keyword>
<dbReference type="EMBL" id="LT670844">
    <property type="protein sequence ID" value="SHL92207.1"/>
    <property type="molecule type" value="Genomic_DNA"/>
</dbReference>
<evidence type="ECO:0000313" key="10">
    <source>
        <dbReference type="EMBL" id="SHL92207.1"/>
    </source>
</evidence>
<dbReference type="Pfam" id="PF02397">
    <property type="entry name" value="Bac_transf"/>
    <property type="match status" value="1"/>
</dbReference>
<feature type="transmembrane region" description="Helical" evidence="8">
    <location>
        <begin position="129"/>
        <end position="147"/>
    </location>
</feature>
<feature type="transmembrane region" description="Helical" evidence="8">
    <location>
        <begin position="328"/>
        <end position="348"/>
    </location>
</feature>
<dbReference type="AlphaFoldDB" id="A0A1M7EKJ6"/>
<evidence type="ECO:0000256" key="1">
    <source>
        <dbReference type="ARBA" id="ARBA00004141"/>
    </source>
</evidence>
<organism evidence="10 11">
    <name type="scientific">Bradyrhizobium lablabi</name>
    <dbReference type="NCBI Taxonomy" id="722472"/>
    <lineage>
        <taxon>Bacteria</taxon>
        <taxon>Pseudomonadati</taxon>
        <taxon>Pseudomonadota</taxon>
        <taxon>Alphaproteobacteria</taxon>
        <taxon>Hyphomicrobiales</taxon>
        <taxon>Nitrobacteraceae</taxon>
        <taxon>Bradyrhizobium</taxon>
    </lineage>
</organism>
<gene>
    <name evidence="10" type="ORF">SAMN05444159_7194</name>
</gene>
<keyword evidence="5 8" id="KW-1133">Transmembrane helix</keyword>
<reference evidence="10 11" key="1">
    <citation type="submission" date="2016-11" db="EMBL/GenBank/DDBJ databases">
        <authorList>
            <person name="Jaros S."/>
            <person name="Januszkiewicz K."/>
            <person name="Wedrychowicz H."/>
        </authorList>
    </citation>
    <scope>NUCLEOTIDE SEQUENCE [LARGE SCALE GENOMIC DNA]</scope>
    <source>
        <strain evidence="10 11">GAS499</strain>
    </source>
</reference>
<accession>A0A1M7EKJ6</accession>
<evidence type="ECO:0000259" key="9">
    <source>
        <dbReference type="Pfam" id="PF02397"/>
    </source>
</evidence>
<keyword evidence="4 8" id="KW-0812">Transmembrane</keyword>
<evidence type="ECO:0000256" key="4">
    <source>
        <dbReference type="ARBA" id="ARBA00022692"/>
    </source>
</evidence>
<sequence>MGTVEPINARSMLDAAASAAASSADRPPIERRRRLSAAALAVTNQKVRRAYSPIVIAGAVRLADFVLLSFVGIALYLGYVVPISGFHWEYVAAIIGMTATAVVCFQAADIYEVQVFRGQLRQMTRMISSWAFVFLLFIGASFFAKLGGEVSRLWLSAFFCVGLAGLIAERLFLRALVRGWARDGRLDRRTIIVGSDQNGEKLIEALKVQDDSDLDILGVFDDRNDARALETCAGSAKLGKVDDIVEFARRTRVDLVLFALPISAETRILEMLKKLWVLPVDIRLSAHTNKLRFRPRSYSYLGKVPTLDVFEAPITDWDLVMKWLFDHVVGGIILLLALPVMALVALAIKLDSPGPVLFRQKRFGFNNERIDVFKFRSLYHHQADPTASKVVTKNDPRVTRVGRFIRKTSLDELPQLFNVVFKSNLSLVGPRPHAVQGKLQSRLFDEAVDGYFARHRVKPGITGWAQINGWRGEVDSEEKIQKRVEFDLYYIENWSVLFDLYILLKTPLALVTKNENAY</sequence>
<feature type="transmembrane region" description="Helical" evidence="8">
    <location>
        <begin position="54"/>
        <end position="78"/>
    </location>
</feature>
<evidence type="ECO:0000256" key="8">
    <source>
        <dbReference type="SAM" id="Phobius"/>
    </source>
</evidence>
<comment type="similarity">
    <text evidence="2">Belongs to the bacterial sugar transferase family.</text>
</comment>
<dbReference type="InterPro" id="IPR017473">
    <property type="entry name" value="Undecaprenyl-P_gluc_Ptfrase"/>
</dbReference>
<evidence type="ECO:0000256" key="6">
    <source>
        <dbReference type="ARBA" id="ARBA00023136"/>
    </source>
</evidence>
<dbReference type="Proteomes" id="UP000189935">
    <property type="component" value="Chromosome I"/>
</dbReference>
<dbReference type="InterPro" id="IPR003362">
    <property type="entry name" value="Bact_transf"/>
</dbReference>
<evidence type="ECO:0000256" key="3">
    <source>
        <dbReference type="ARBA" id="ARBA00022679"/>
    </source>
</evidence>
<dbReference type="GO" id="GO:0016780">
    <property type="term" value="F:phosphotransferase activity, for other substituted phosphate groups"/>
    <property type="evidence" value="ECO:0007669"/>
    <property type="project" value="TreeGrafter"/>
</dbReference>
<dbReference type="GO" id="GO:0000271">
    <property type="term" value="P:polysaccharide biosynthetic process"/>
    <property type="evidence" value="ECO:0007669"/>
    <property type="project" value="UniProtKB-KW"/>
</dbReference>
<comment type="subcellular location">
    <subcellularLocation>
        <location evidence="1">Membrane</location>
        <topology evidence="1">Multi-pass membrane protein</topology>
    </subcellularLocation>
</comment>
<dbReference type="GO" id="GO:0016020">
    <property type="term" value="C:membrane"/>
    <property type="evidence" value="ECO:0007669"/>
    <property type="project" value="UniProtKB-SubCell"/>
</dbReference>
<dbReference type="Gene3D" id="3.40.50.720">
    <property type="entry name" value="NAD(P)-binding Rossmann-like Domain"/>
    <property type="match status" value="1"/>
</dbReference>
<dbReference type="PANTHER" id="PTHR30576:SF0">
    <property type="entry name" value="UNDECAPRENYL-PHOSPHATE N-ACETYLGALACTOSAMINYL 1-PHOSPHATE TRANSFERASE-RELATED"/>
    <property type="match status" value="1"/>
</dbReference>
<protein>
    <submittedName>
        <fullName evidence="10">Undecaprenyl-phosphate glucose phosphotransferase</fullName>
    </submittedName>
</protein>
<evidence type="ECO:0000256" key="7">
    <source>
        <dbReference type="ARBA" id="ARBA00023169"/>
    </source>
</evidence>
<keyword evidence="3 10" id="KW-0808">Transferase</keyword>
<evidence type="ECO:0000256" key="2">
    <source>
        <dbReference type="ARBA" id="ARBA00006464"/>
    </source>
</evidence>
<dbReference type="Pfam" id="PF13727">
    <property type="entry name" value="CoA_binding_3"/>
    <property type="match status" value="1"/>
</dbReference>
<proteinExistence type="inferred from homology"/>
<feature type="transmembrane region" description="Helical" evidence="8">
    <location>
        <begin position="90"/>
        <end position="108"/>
    </location>
</feature>
<name>A0A1M7EKJ6_9BRAD</name>
<evidence type="ECO:0000313" key="11">
    <source>
        <dbReference type="Proteomes" id="UP000189935"/>
    </source>
</evidence>
<dbReference type="NCBIfam" id="TIGR03023">
    <property type="entry name" value="WcaJ_sugtrans"/>
    <property type="match status" value="1"/>
</dbReference>
<feature type="transmembrane region" description="Helical" evidence="8">
    <location>
        <begin position="153"/>
        <end position="173"/>
    </location>
</feature>